<sequence length="275" mass="30199">MDNHLISSASLAINGGGTIKPAGEAPTTQRTTDGKVRFENDGYRITAGDDNQILIQNKNTGEQYRIWGDPHVEVDGKQAFDFWGQTTFMLDDGTKVTIETTPWNEGKNGATIASKVTITDGEYTAEISGVDTNTRGDLEFREFHGVHATVHELATRDGNILYENANGRGFVALDHDGQMVGVDQAFINATDEVKQGAVSFAQHYREAMHIFKSLVAIVFSGDLVSHERDVDPRPDVLPAPMQIENPARDAPALDAGDDWSFSWSFSFDFTMARQA</sequence>
<evidence type="ECO:0000313" key="4">
    <source>
        <dbReference type="Proteomes" id="UP000599009"/>
    </source>
</evidence>
<protein>
    <recommendedName>
        <fullName evidence="2">DUF1521 domain-containing protein</fullName>
    </recommendedName>
</protein>
<reference evidence="4" key="1">
    <citation type="journal article" date="2019" name="Int. J. Syst. Evol. Microbiol.">
        <title>The Global Catalogue of Microorganisms (GCM) 10K type strain sequencing project: providing services to taxonomists for standard genome sequencing and annotation.</title>
        <authorList>
            <consortium name="The Broad Institute Genomics Platform"/>
            <consortium name="The Broad Institute Genome Sequencing Center for Infectious Disease"/>
            <person name="Wu L."/>
            <person name="Ma J."/>
        </authorList>
    </citation>
    <scope>NUCLEOTIDE SEQUENCE [LARGE SCALE GENOMIC DNA]</scope>
    <source>
        <strain evidence="4">CGMCC 1.8985</strain>
    </source>
</reference>
<dbReference type="RefSeq" id="WP_132984942.1">
    <property type="nucleotide sequence ID" value="NZ_BMME01000001.1"/>
</dbReference>
<evidence type="ECO:0000313" key="3">
    <source>
        <dbReference type="EMBL" id="GGK04064.1"/>
    </source>
</evidence>
<dbReference type="Proteomes" id="UP000599009">
    <property type="component" value="Unassembled WGS sequence"/>
</dbReference>
<accession>A0ABQ2EAS5</accession>
<comment type="caution">
    <text evidence="3">The sequence shown here is derived from an EMBL/GenBank/DDBJ whole genome shotgun (WGS) entry which is preliminary data.</text>
</comment>
<evidence type="ECO:0000259" key="2">
    <source>
        <dbReference type="Pfam" id="PF07481"/>
    </source>
</evidence>
<proteinExistence type="predicted"/>
<dbReference type="Pfam" id="PF07481">
    <property type="entry name" value="DUF1521"/>
    <property type="match status" value="1"/>
</dbReference>
<feature type="region of interest" description="Disordered" evidence="1">
    <location>
        <begin position="13"/>
        <end position="34"/>
    </location>
</feature>
<dbReference type="InterPro" id="IPR011086">
    <property type="entry name" value="DUF1521"/>
</dbReference>
<evidence type="ECO:0000256" key="1">
    <source>
        <dbReference type="SAM" id="MobiDB-lite"/>
    </source>
</evidence>
<dbReference type="EMBL" id="BMME01000001">
    <property type="protein sequence ID" value="GGK04064.1"/>
    <property type="molecule type" value="Genomic_DNA"/>
</dbReference>
<name>A0ABQ2EAS5_9GAMM</name>
<organism evidence="3 4">
    <name type="scientific">Luteimonas terricola</name>
    <dbReference type="NCBI Taxonomy" id="645597"/>
    <lineage>
        <taxon>Bacteria</taxon>
        <taxon>Pseudomonadati</taxon>
        <taxon>Pseudomonadota</taxon>
        <taxon>Gammaproteobacteria</taxon>
        <taxon>Lysobacterales</taxon>
        <taxon>Lysobacteraceae</taxon>
        <taxon>Luteimonas</taxon>
    </lineage>
</organism>
<keyword evidence="4" id="KW-1185">Reference proteome</keyword>
<gene>
    <name evidence="3" type="ORF">GCM10011394_11310</name>
</gene>
<feature type="domain" description="DUF1521" evidence="2">
    <location>
        <begin position="40"/>
        <end position="192"/>
    </location>
</feature>